<keyword evidence="1" id="KW-1133">Transmembrane helix</keyword>
<accession>A0A6C7DU09</accession>
<feature type="transmembrane region" description="Helical" evidence="1">
    <location>
        <begin position="103"/>
        <end position="125"/>
    </location>
</feature>
<sequence length="213" mass="21982">MTTTLDSSLTATNNADPGSRADVLGVVAAERADHGAATTATNSSTVTTGAARLPGLAVLLISTVLTGMFAGFFFTYSASVVLGFDRVDDLTYVRSFQAINDTIRNPAFAVVFFGSIPAAAIAVALHRRDRVVRRLATTGLVLIVAVVAITFAGSVPLNNELATHTDLDAASAAIARADFESTWNLLNLARTLLSTLAAVALAGASLAARGSRD</sequence>
<dbReference type="InterPro" id="IPR013901">
    <property type="entry name" value="Anthrone_oxy"/>
</dbReference>
<dbReference type="KEGG" id="aym:YM304_01200"/>
<evidence type="ECO:0000256" key="1">
    <source>
        <dbReference type="SAM" id="Phobius"/>
    </source>
</evidence>
<dbReference type="Pfam" id="PF08592">
    <property type="entry name" value="Anthrone_oxy"/>
    <property type="match status" value="1"/>
</dbReference>
<evidence type="ECO:0008006" key="4">
    <source>
        <dbReference type="Google" id="ProtNLM"/>
    </source>
</evidence>
<protein>
    <recommendedName>
        <fullName evidence="4">DUF1772 domain-containing protein</fullName>
    </recommendedName>
</protein>
<feature type="transmembrane region" description="Helical" evidence="1">
    <location>
        <begin position="137"/>
        <end position="157"/>
    </location>
</feature>
<dbReference type="Proteomes" id="UP000011863">
    <property type="component" value="Chromosome"/>
</dbReference>
<proteinExistence type="predicted"/>
<feature type="transmembrane region" description="Helical" evidence="1">
    <location>
        <begin position="188"/>
        <end position="208"/>
    </location>
</feature>
<keyword evidence="1" id="KW-0472">Membrane</keyword>
<name>A0A6C7DU09_ILUCY</name>
<gene>
    <name evidence="2" type="ORF">YM304_01200</name>
</gene>
<dbReference type="OrthoDB" id="428263at2"/>
<dbReference type="AlphaFoldDB" id="A0A6C7DU09"/>
<keyword evidence="3" id="KW-1185">Reference proteome</keyword>
<feature type="transmembrane region" description="Helical" evidence="1">
    <location>
        <begin position="56"/>
        <end position="83"/>
    </location>
</feature>
<dbReference type="RefSeq" id="WP_015439682.1">
    <property type="nucleotide sequence ID" value="NC_020520.1"/>
</dbReference>
<evidence type="ECO:0000313" key="3">
    <source>
        <dbReference type="Proteomes" id="UP000011863"/>
    </source>
</evidence>
<dbReference type="EMBL" id="AP012057">
    <property type="protein sequence ID" value="BAN00434.1"/>
    <property type="molecule type" value="Genomic_DNA"/>
</dbReference>
<keyword evidence="1" id="KW-0812">Transmembrane</keyword>
<reference evidence="2 3" key="1">
    <citation type="journal article" date="2013" name="Int. J. Syst. Evol. Microbiol.">
        <title>Ilumatobacter nonamiense sp. nov. and Ilumatobacter coccineum sp. nov., isolated from seashore sand.</title>
        <authorList>
            <person name="Matsumoto A."/>
            <person name="Kasai H."/>
            <person name="Matsuo Y."/>
            <person name="Shizuri Y."/>
            <person name="Ichikawa N."/>
            <person name="Fujita N."/>
            <person name="Omura S."/>
            <person name="Takahashi Y."/>
        </authorList>
    </citation>
    <scope>NUCLEOTIDE SEQUENCE [LARGE SCALE GENOMIC DNA]</scope>
    <source>
        <strain evidence="3">NBRC 103263 / KCTC 29153 / YM16-304</strain>
    </source>
</reference>
<organism evidence="2 3">
    <name type="scientific">Ilumatobacter coccineus (strain NBRC 103263 / KCTC 29153 / YM16-304)</name>
    <dbReference type="NCBI Taxonomy" id="1313172"/>
    <lineage>
        <taxon>Bacteria</taxon>
        <taxon>Bacillati</taxon>
        <taxon>Actinomycetota</taxon>
        <taxon>Acidimicrobiia</taxon>
        <taxon>Acidimicrobiales</taxon>
        <taxon>Ilumatobacteraceae</taxon>
        <taxon>Ilumatobacter</taxon>
    </lineage>
</organism>
<evidence type="ECO:0000313" key="2">
    <source>
        <dbReference type="EMBL" id="BAN00434.1"/>
    </source>
</evidence>